<reference evidence="7" key="1">
    <citation type="submission" date="2018-05" db="EMBL/GenBank/DDBJ databases">
        <authorList>
            <person name="Li X."/>
        </authorList>
    </citation>
    <scope>NUCLEOTIDE SEQUENCE [LARGE SCALE GENOMIC DNA]</scope>
    <source>
        <strain evidence="7">HKS-05</strain>
    </source>
</reference>
<dbReference type="EMBL" id="QFYP01000001">
    <property type="protein sequence ID" value="RAK61224.1"/>
    <property type="molecule type" value="Genomic_DNA"/>
</dbReference>
<dbReference type="Pfam" id="PF01641">
    <property type="entry name" value="SelR"/>
    <property type="match status" value="1"/>
</dbReference>
<evidence type="ECO:0000259" key="5">
    <source>
        <dbReference type="PROSITE" id="PS51790"/>
    </source>
</evidence>
<dbReference type="OrthoDB" id="9785497at2"/>
<name>A0A328B5R9_9CAUL</name>
<dbReference type="NCBIfam" id="TIGR00357">
    <property type="entry name" value="peptide-methionine (R)-S-oxide reductase MsrB"/>
    <property type="match status" value="1"/>
</dbReference>
<accession>A0A328B5R9</accession>
<keyword evidence="4" id="KW-0732">Signal</keyword>
<dbReference type="EC" id="1.8.4.12" evidence="1"/>
<sequence length="164" mass="18074">MTQLAFDRRRFLLLTAVAGAAPGVALAAYQDPYAGSSWRKLSDADWKKRLPADSYSVLRHEDTERPGTSPLLNEHRKGVFACLGCGLPLFDAAWKFESGTGWPSFYTAIMGALDKKPDFKIGLPRTEYHCAQCLGHQGHVFEDGPRPTGLRYCNNGVALKFVPA</sequence>
<dbReference type="PANTHER" id="PTHR10173">
    <property type="entry name" value="METHIONINE SULFOXIDE REDUCTASE"/>
    <property type="match status" value="1"/>
</dbReference>
<feature type="domain" description="MsrB" evidence="5">
    <location>
        <begin position="43"/>
        <end position="164"/>
    </location>
</feature>
<dbReference type="InterPro" id="IPR002579">
    <property type="entry name" value="Met_Sox_Rdtase_MsrB_dom"/>
</dbReference>
<dbReference type="PANTHER" id="PTHR10173:SF57">
    <property type="entry name" value="PEPTIDE-METHIONINE (R)-S-OXIDE REDUCTASE"/>
    <property type="match status" value="1"/>
</dbReference>
<proteinExistence type="predicted"/>
<feature type="chain" id="PRO_5016283417" description="peptide-methionine (R)-S-oxide reductase" evidence="4">
    <location>
        <begin position="28"/>
        <end position="164"/>
    </location>
</feature>
<comment type="catalytic activity">
    <reaction evidence="3">
        <text>L-methionyl-[protein] + [thioredoxin]-disulfide + H2O = L-methionyl-(R)-S-oxide-[protein] + [thioredoxin]-dithiol</text>
        <dbReference type="Rhea" id="RHEA:24164"/>
        <dbReference type="Rhea" id="RHEA-COMP:10698"/>
        <dbReference type="Rhea" id="RHEA-COMP:10700"/>
        <dbReference type="Rhea" id="RHEA-COMP:12313"/>
        <dbReference type="Rhea" id="RHEA-COMP:12314"/>
        <dbReference type="ChEBI" id="CHEBI:15377"/>
        <dbReference type="ChEBI" id="CHEBI:16044"/>
        <dbReference type="ChEBI" id="CHEBI:29950"/>
        <dbReference type="ChEBI" id="CHEBI:45764"/>
        <dbReference type="ChEBI" id="CHEBI:50058"/>
        <dbReference type="EC" id="1.8.4.12"/>
    </reaction>
</comment>
<dbReference type="GO" id="GO:0030091">
    <property type="term" value="P:protein repair"/>
    <property type="evidence" value="ECO:0007669"/>
    <property type="project" value="InterPro"/>
</dbReference>
<dbReference type="InterPro" id="IPR006311">
    <property type="entry name" value="TAT_signal"/>
</dbReference>
<evidence type="ECO:0000256" key="3">
    <source>
        <dbReference type="ARBA" id="ARBA00048488"/>
    </source>
</evidence>
<keyword evidence="2 6" id="KW-0560">Oxidoreductase</keyword>
<gene>
    <name evidence="6" type="primary">msrB</name>
    <name evidence="6" type="ORF">DJ021_16145</name>
</gene>
<keyword evidence="7" id="KW-1185">Reference proteome</keyword>
<evidence type="ECO:0000313" key="7">
    <source>
        <dbReference type="Proteomes" id="UP000249842"/>
    </source>
</evidence>
<dbReference type="GO" id="GO:0005737">
    <property type="term" value="C:cytoplasm"/>
    <property type="evidence" value="ECO:0007669"/>
    <property type="project" value="TreeGrafter"/>
</dbReference>
<protein>
    <recommendedName>
        <fullName evidence="1">peptide-methionine (R)-S-oxide reductase</fullName>
        <ecNumber evidence="1">1.8.4.12</ecNumber>
    </recommendedName>
</protein>
<dbReference type="PROSITE" id="PS51790">
    <property type="entry name" value="MSRB"/>
    <property type="match status" value="1"/>
</dbReference>
<dbReference type="GO" id="GO:0006979">
    <property type="term" value="P:response to oxidative stress"/>
    <property type="evidence" value="ECO:0007669"/>
    <property type="project" value="InterPro"/>
</dbReference>
<evidence type="ECO:0000313" key="6">
    <source>
        <dbReference type="EMBL" id="RAK61224.1"/>
    </source>
</evidence>
<comment type="caution">
    <text evidence="6">The sequence shown here is derived from an EMBL/GenBank/DDBJ whole genome shotgun (WGS) entry which is preliminary data.</text>
</comment>
<evidence type="ECO:0000256" key="4">
    <source>
        <dbReference type="SAM" id="SignalP"/>
    </source>
</evidence>
<evidence type="ECO:0000256" key="2">
    <source>
        <dbReference type="ARBA" id="ARBA00023002"/>
    </source>
</evidence>
<organism evidence="6 7">
    <name type="scientific">Phenylobacterium hankyongense</name>
    <dbReference type="NCBI Taxonomy" id="1813876"/>
    <lineage>
        <taxon>Bacteria</taxon>
        <taxon>Pseudomonadati</taxon>
        <taxon>Pseudomonadota</taxon>
        <taxon>Alphaproteobacteria</taxon>
        <taxon>Caulobacterales</taxon>
        <taxon>Caulobacteraceae</taxon>
        <taxon>Phenylobacterium</taxon>
    </lineage>
</organism>
<dbReference type="Proteomes" id="UP000249842">
    <property type="component" value="Unassembled WGS sequence"/>
</dbReference>
<dbReference type="InterPro" id="IPR011057">
    <property type="entry name" value="Mss4-like_sf"/>
</dbReference>
<dbReference type="RefSeq" id="WP_111458516.1">
    <property type="nucleotide sequence ID" value="NZ_QFYP01000001.1"/>
</dbReference>
<dbReference type="InterPro" id="IPR028427">
    <property type="entry name" value="Met_Sox_Rdtase_MsrB"/>
</dbReference>
<dbReference type="AlphaFoldDB" id="A0A328B5R9"/>
<dbReference type="SUPFAM" id="SSF51316">
    <property type="entry name" value="Mss4-like"/>
    <property type="match status" value="1"/>
</dbReference>
<dbReference type="Gene3D" id="2.170.150.20">
    <property type="entry name" value="Peptide methionine sulfoxide reductase"/>
    <property type="match status" value="1"/>
</dbReference>
<dbReference type="PROSITE" id="PS51318">
    <property type="entry name" value="TAT"/>
    <property type="match status" value="1"/>
</dbReference>
<feature type="signal peptide" evidence="4">
    <location>
        <begin position="1"/>
        <end position="27"/>
    </location>
</feature>
<dbReference type="GO" id="GO:0033743">
    <property type="term" value="F:peptide-methionine (R)-S-oxide reductase activity"/>
    <property type="evidence" value="ECO:0007669"/>
    <property type="project" value="UniProtKB-EC"/>
</dbReference>
<evidence type="ECO:0000256" key="1">
    <source>
        <dbReference type="ARBA" id="ARBA00012499"/>
    </source>
</evidence>